<dbReference type="AlphaFoldDB" id="A0AAV9LE37"/>
<gene>
    <name evidence="2" type="ORF">R3W88_026730</name>
</gene>
<sequence>MLNLIHQNPMYRGFRMKQKGPQINHLSFADDVIIFTSTDRHSMKIIMNTLKEYEHTSDQLINKEKSHFMIPSNTSQNIIDSIQEVIGFSKKDSPITYLGCPLYIDRQRIIYYSHLVEKVSKKICGWQGKILSFGGKITLIKHALQSMPIHTMSAISPPNTTIKYIESIIADFFWRRDQGKRKYHWASMKTMSLPYAEGGLGIKRLTDICTALQYKQWWNFRARTSLWGQFLKAKYCQRPNPVAKKIHTGKGALAYYTTNISSLNNATIAHFLINGKWNERKLRQRVPPPLIPHIPKAPNSSTNRVKDTTIRSFEIGKFSVLHWEICDTGKISKDQE</sequence>
<accession>A0AAV9LE37</accession>
<dbReference type="PANTHER" id="PTHR33116">
    <property type="entry name" value="REVERSE TRANSCRIPTASE ZINC-BINDING DOMAIN-CONTAINING PROTEIN-RELATED-RELATED"/>
    <property type="match status" value="1"/>
</dbReference>
<comment type="caution">
    <text evidence="2">The sequence shown here is derived from an EMBL/GenBank/DDBJ whole genome shotgun (WGS) entry which is preliminary data.</text>
</comment>
<proteinExistence type="predicted"/>
<feature type="domain" description="Reverse transcriptase" evidence="1">
    <location>
        <begin position="10"/>
        <end position="101"/>
    </location>
</feature>
<dbReference type="PANTHER" id="PTHR33116:SF82">
    <property type="entry name" value="RNASE H FAMILY PROTEIN"/>
    <property type="match status" value="1"/>
</dbReference>
<evidence type="ECO:0000313" key="2">
    <source>
        <dbReference type="EMBL" id="KAK4723951.1"/>
    </source>
</evidence>
<dbReference type="Pfam" id="PF00078">
    <property type="entry name" value="RVT_1"/>
    <property type="match status" value="1"/>
</dbReference>
<organism evidence="2 3">
    <name type="scientific">Solanum pinnatisectum</name>
    <name type="common">tansyleaf nightshade</name>
    <dbReference type="NCBI Taxonomy" id="50273"/>
    <lineage>
        <taxon>Eukaryota</taxon>
        <taxon>Viridiplantae</taxon>
        <taxon>Streptophyta</taxon>
        <taxon>Embryophyta</taxon>
        <taxon>Tracheophyta</taxon>
        <taxon>Spermatophyta</taxon>
        <taxon>Magnoliopsida</taxon>
        <taxon>eudicotyledons</taxon>
        <taxon>Gunneridae</taxon>
        <taxon>Pentapetalae</taxon>
        <taxon>asterids</taxon>
        <taxon>lamiids</taxon>
        <taxon>Solanales</taxon>
        <taxon>Solanaceae</taxon>
        <taxon>Solanoideae</taxon>
        <taxon>Solaneae</taxon>
        <taxon>Solanum</taxon>
    </lineage>
</organism>
<dbReference type="EMBL" id="JAWPEI010000006">
    <property type="protein sequence ID" value="KAK4723951.1"/>
    <property type="molecule type" value="Genomic_DNA"/>
</dbReference>
<evidence type="ECO:0000259" key="1">
    <source>
        <dbReference type="Pfam" id="PF00078"/>
    </source>
</evidence>
<name>A0AAV9LE37_9SOLN</name>
<dbReference type="Proteomes" id="UP001311915">
    <property type="component" value="Unassembled WGS sequence"/>
</dbReference>
<reference evidence="2 3" key="1">
    <citation type="submission" date="2023-10" db="EMBL/GenBank/DDBJ databases">
        <title>Genome-Wide Identification Analysis in wild type Solanum Pinnatisectum Reveals Some Genes Defensing Phytophthora Infestans.</title>
        <authorList>
            <person name="Sun C."/>
        </authorList>
    </citation>
    <scope>NUCLEOTIDE SEQUENCE [LARGE SCALE GENOMIC DNA]</scope>
    <source>
        <strain evidence="2">LQN</strain>
        <tissue evidence="2">Leaf</tissue>
    </source>
</reference>
<dbReference type="InterPro" id="IPR000477">
    <property type="entry name" value="RT_dom"/>
</dbReference>
<keyword evidence="3" id="KW-1185">Reference proteome</keyword>
<protein>
    <recommendedName>
        <fullName evidence="1">Reverse transcriptase domain-containing protein</fullName>
    </recommendedName>
</protein>
<evidence type="ECO:0000313" key="3">
    <source>
        <dbReference type="Proteomes" id="UP001311915"/>
    </source>
</evidence>